<organism evidence="4 5">
    <name type="scientific">Durusdinium trenchii</name>
    <dbReference type="NCBI Taxonomy" id="1381693"/>
    <lineage>
        <taxon>Eukaryota</taxon>
        <taxon>Sar</taxon>
        <taxon>Alveolata</taxon>
        <taxon>Dinophyceae</taxon>
        <taxon>Suessiales</taxon>
        <taxon>Symbiodiniaceae</taxon>
        <taxon>Durusdinium</taxon>
    </lineage>
</organism>
<dbReference type="InterPro" id="IPR031692">
    <property type="entry name" value="EHD_N"/>
</dbReference>
<feature type="region of interest" description="Disordered" evidence="1">
    <location>
        <begin position="261"/>
        <end position="313"/>
    </location>
</feature>
<dbReference type="Pfam" id="PF16880">
    <property type="entry name" value="EHD_N"/>
    <property type="match status" value="1"/>
</dbReference>
<dbReference type="EMBL" id="CAXAMM010012891">
    <property type="protein sequence ID" value="CAK9029952.1"/>
    <property type="molecule type" value="Genomic_DNA"/>
</dbReference>
<feature type="region of interest" description="Disordered" evidence="1">
    <location>
        <begin position="219"/>
        <end position="246"/>
    </location>
</feature>
<feature type="region of interest" description="Disordered" evidence="1">
    <location>
        <begin position="1"/>
        <end position="25"/>
    </location>
</feature>
<dbReference type="InterPro" id="IPR051943">
    <property type="entry name" value="TRAFAC_Dynamin-like_GTPase"/>
</dbReference>
<feature type="transmembrane region" description="Helical" evidence="2">
    <location>
        <begin position="1370"/>
        <end position="1389"/>
    </location>
</feature>
<evidence type="ECO:0000256" key="1">
    <source>
        <dbReference type="SAM" id="MobiDB-lite"/>
    </source>
</evidence>
<feature type="compositionally biased region" description="Basic and acidic residues" evidence="1">
    <location>
        <begin position="1"/>
        <end position="10"/>
    </location>
</feature>
<feature type="transmembrane region" description="Helical" evidence="2">
    <location>
        <begin position="1472"/>
        <end position="1497"/>
    </location>
</feature>
<feature type="compositionally biased region" description="Acidic residues" evidence="1">
    <location>
        <begin position="265"/>
        <end position="279"/>
    </location>
</feature>
<keyword evidence="2" id="KW-1133">Transmembrane helix</keyword>
<proteinExistence type="predicted"/>
<dbReference type="InterPro" id="IPR027417">
    <property type="entry name" value="P-loop_NTPase"/>
</dbReference>
<feature type="domain" description="EH" evidence="3">
    <location>
        <begin position="41"/>
        <end position="71"/>
    </location>
</feature>
<keyword evidence="5" id="KW-1185">Reference proteome</keyword>
<evidence type="ECO:0000256" key="2">
    <source>
        <dbReference type="SAM" id="Phobius"/>
    </source>
</evidence>
<dbReference type="Gene3D" id="1.10.268.20">
    <property type="match status" value="1"/>
</dbReference>
<sequence length="1757" mass="195263">MDSPVRESRETALVQQETPTKMNEAELKRDRGSQRAVLRKLWKIYAETVLPLEQQSFYDHFGAPPISLEEFEARPQVLLLGQYSTGKTSMVQWLTGTVSNHFDVRPQPSTDKGRIGVMAEPGDIVYFRCRGSQGSIPVRATVLTIEGDTLVAAVPHLIAGGLPHGAVGGDKGSRCGFLKVPTNAVTTSKPEGWTASTGGAAPSFETALAIWEAMTLEEPLESSEVEQGKGATSSKTLPPGKKGPRTLEMDLKQMGKELWGGLESGSEEEDSGSEEEEDALPSRSVRHLAPGGSSLKPKTKKDKKKEKETHASEQLQQAMMQGLASGSSPSEMMPLLMMNYLLEQQKQGSRRKTRKDREAWDPLDGSSSEEGSERELRADSGMKAVVALNRLHRRVKKSPKMIMQEFEKELIEELGVVEGQAWSIKDWLKKQPWGKFKGLYRSAMMDAAAYELVRNGDPQAAGAQLVQNMKAKLQCVLQQGEWASAWQLTGLPDPLSRREWAGTKEEMAIISGYMNSVHKLKKRMKEAKEAGGAGRNSKFIRYYVWQKGAHSTLPARAGSDDTSLFPAALPYPEAFSAEGKAVVGHERITLFAKAFLNFWVCWSNFVVLGCPDCRNATEARVGYKQLEDVRSCADGLLGEVKEFVKDLFCVEVMQMEGGRQTLEEALQMLQMSHACYGAPVTSAKAVLEKVSAAIPVQAERVAIPEKAGLVDPLAWLPPHRKAVLSDLSRLRRPEHLWREVVPACHRVPVSEEARLMAKLLANGMVSIFPESDLPKDSQGRLLTGGFFCVKKNSSEDRLIFDRRPENATMDRLDWAKLPAGACFCRVLLEPDEFLRGSGDDLRNFYYSLRLPENWKKYNAVGRRLPSFLVKQYGGDPNVPHRAVMRVLGMGDTNACDIAQGMHEFVLEQFGLLGSEYKLVYGQHVPQGNLLEGVYLDDLLVVHKVKEVAPIPLHSPFVAPVPQDTDPDVVHVAAAEAAYAAAGLERATHKSFRFQTSFKAWGAELEGVKGTVGAPLAMKQQVWWLWNRVVCLGEATKCILQKLLGYTCFIFQYRREYFSLMHHIFKFVDGMADDSVMRIPSHILDEIRSIQVHFPFAKWNMRRWLDQSILATDATPTSAGATRALASARLAQELWKRSEIRGEAVRLDRSDGGVELGGPEEPKEPSRFGSAIAECLPWTVTASYTFRQTSHINLQECRALKKEIIRASADPSKKGSVQICLNDSRVVVGAFAKGRSSSFKLNGTLRGLLPYLTVSNIALALLWVETESNPADYPSRFKPLPRRHTPPKWMWKYDLQWCFPPGLEVFPGARCLTEACLKGGIPMHRAVDDLWGLDVFDSWIDELILSGRVGFVWLAPPCSGRELGDALWKRALALAQLAISVLYGLFVFGLREGWREDGFLRAQIWGCVLALWQPTAVTATAFDFWSGKAKPCDADAPLAEPMPLRGEAPSRFWTWYRSLPPWFHRIMAYWKTVWLLVLLLLFPKLAAALVALVVRLVVRFSVAVFFRVVHELWQELDDVLGHLGTITTGMEHALVQYVEALVTGGPPAPPPLLTAPVPVASDNTGAGQPPPQPPPQQQVVTHLLLLLNLGVQLRGHWAGIIHGNAAACLPQLPYQGLSKFGADFLGSFQALVLPSEILRDITFIDTPGVLSGSKQRIGRDYDFAKISAWMAERADLVLLAFDAHKLDISDEFQQVMEVLRPHANKVRCVLNKADQIDAANLVRVYGALLWNVGKVFQTPEVARVFVSSFWNEPYRFKD</sequence>
<evidence type="ECO:0000259" key="3">
    <source>
        <dbReference type="Pfam" id="PF16880"/>
    </source>
</evidence>
<keyword evidence="2" id="KW-0472">Membrane</keyword>
<dbReference type="PANTHER" id="PTHR43681">
    <property type="entry name" value="TRANSMEMBRANE GTPASE FZO"/>
    <property type="match status" value="1"/>
</dbReference>
<feature type="region of interest" description="Disordered" evidence="1">
    <location>
        <begin position="1552"/>
        <end position="1575"/>
    </location>
</feature>
<dbReference type="Proteomes" id="UP001642464">
    <property type="component" value="Unassembled WGS sequence"/>
</dbReference>
<keyword evidence="2" id="KW-0812">Transmembrane</keyword>
<evidence type="ECO:0000313" key="5">
    <source>
        <dbReference type="Proteomes" id="UP001642464"/>
    </source>
</evidence>
<dbReference type="SUPFAM" id="SSF52540">
    <property type="entry name" value="P-loop containing nucleoside triphosphate hydrolases"/>
    <property type="match status" value="1"/>
</dbReference>
<protein>
    <submittedName>
        <fullName evidence="4">EH domain-containing protein 1 (PAST homolog 1) (MPAST1)</fullName>
    </submittedName>
</protein>
<gene>
    <name evidence="4" type="ORF">SCF082_LOCUS19017</name>
</gene>
<evidence type="ECO:0000313" key="4">
    <source>
        <dbReference type="EMBL" id="CAK9029952.1"/>
    </source>
</evidence>
<accession>A0ABP0KSS8</accession>
<dbReference type="Gene3D" id="3.40.50.300">
    <property type="entry name" value="P-loop containing nucleotide triphosphate hydrolases"/>
    <property type="match status" value="1"/>
</dbReference>
<comment type="caution">
    <text evidence="4">The sequence shown here is derived from an EMBL/GenBank/DDBJ whole genome shotgun (WGS) entry which is preliminary data.</text>
</comment>
<dbReference type="PANTHER" id="PTHR43681:SF1">
    <property type="entry name" value="SARCALUMENIN"/>
    <property type="match status" value="1"/>
</dbReference>
<feature type="region of interest" description="Disordered" evidence="1">
    <location>
        <begin position="346"/>
        <end position="377"/>
    </location>
</feature>
<reference evidence="4 5" key="1">
    <citation type="submission" date="2024-02" db="EMBL/GenBank/DDBJ databases">
        <authorList>
            <person name="Chen Y."/>
            <person name="Shah S."/>
            <person name="Dougan E. K."/>
            <person name="Thang M."/>
            <person name="Chan C."/>
        </authorList>
    </citation>
    <scope>NUCLEOTIDE SEQUENCE [LARGE SCALE GENOMIC DNA]</scope>
</reference>
<name>A0ABP0KSS8_9DINO</name>